<dbReference type="SMART" id="SM00175">
    <property type="entry name" value="RAB"/>
    <property type="match status" value="1"/>
</dbReference>
<dbReference type="PANTHER" id="PTHR47979">
    <property type="entry name" value="DRAB11-RELATED"/>
    <property type="match status" value="1"/>
</dbReference>
<keyword evidence="6" id="KW-0449">Lipoprotein</keyword>
<evidence type="ECO:0000256" key="8">
    <source>
        <dbReference type="ARBA" id="ARBA00046278"/>
    </source>
</evidence>
<dbReference type="PRINTS" id="PR00449">
    <property type="entry name" value="RASTRNSFRMNG"/>
</dbReference>
<keyword evidence="7" id="KW-0636">Prenylation</keyword>
<keyword evidence="5" id="KW-0472">Membrane</keyword>
<dbReference type="InterPro" id="IPR048040">
    <property type="entry name" value="Rab19/43"/>
</dbReference>
<sequence length="221" mass="24796">MESPVPPDQDEAFDFLFKLILIGDSDVGKTCVVQSFKSGLFSEKQQNTIGVDFTVRTLDIDGKRVKMQVWDTAGQERFRTITQSYYRSAHGAMIAYDITRQETFDSVRHWIQEVETYGATNIVLVLIGNKCDLETSRQVDFEKACSLATEKGMLMALETSAKKRQNVDDAFMLMARELLLRNGMSVQQGVPASEPRGLLRSNSRPVNGTYPPPPPENKSCC</sequence>
<dbReference type="Pfam" id="PF00071">
    <property type="entry name" value="Ras"/>
    <property type="match status" value="1"/>
</dbReference>
<accession>A0A8C5BW72</accession>
<keyword evidence="2" id="KW-0488">Methylation</keyword>
<dbReference type="Ensembl" id="ENSGMOT00000028617.1">
    <property type="protein sequence ID" value="ENSGMOP00000051982.1"/>
    <property type="gene ID" value="ENSGMOG00000024775.1"/>
</dbReference>
<dbReference type="RefSeq" id="XP_030197522.1">
    <property type="nucleotide sequence ID" value="XM_030341662.1"/>
</dbReference>
<gene>
    <name evidence="10" type="primary">LOC115532120</name>
</gene>
<evidence type="ECO:0000256" key="2">
    <source>
        <dbReference type="ARBA" id="ARBA00022481"/>
    </source>
</evidence>
<dbReference type="PROSITE" id="PS51419">
    <property type="entry name" value="RAB"/>
    <property type="match status" value="1"/>
</dbReference>
<feature type="compositionally biased region" description="Pro residues" evidence="9">
    <location>
        <begin position="210"/>
        <end position="221"/>
    </location>
</feature>
<dbReference type="GO" id="GO:0005525">
    <property type="term" value="F:GTP binding"/>
    <property type="evidence" value="ECO:0007669"/>
    <property type="project" value="UniProtKB-KW"/>
</dbReference>
<name>A0A8C5BW72_GADMO</name>
<evidence type="ECO:0000256" key="7">
    <source>
        <dbReference type="ARBA" id="ARBA00023289"/>
    </source>
</evidence>
<dbReference type="AlphaFoldDB" id="A0A8C5BW72"/>
<dbReference type="Gene3D" id="3.40.50.300">
    <property type="entry name" value="P-loop containing nucleotide triphosphate hydrolases"/>
    <property type="match status" value="1"/>
</dbReference>
<dbReference type="CDD" id="cd01864">
    <property type="entry name" value="Rab19"/>
    <property type="match status" value="1"/>
</dbReference>
<dbReference type="SMART" id="SM00176">
    <property type="entry name" value="RAN"/>
    <property type="match status" value="1"/>
</dbReference>
<feature type="region of interest" description="Disordered" evidence="9">
    <location>
        <begin position="188"/>
        <end position="221"/>
    </location>
</feature>
<comment type="subcellular location">
    <subcellularLocation>
        <location evidence="8">Endomembrane system</location>
        <topology evidence="8">Lipid-anchor</topology>
        <orientation evidence="8">Cytoplasmic side</orientation>
    </subcellularLocation>
</comment>
<evidence type="ECO:0000256" key="3">
    <source>
        <dbReference type="ARBA" id="ARBA00022741"/>
    </source>
</evidence>
<dbReference type="SMART" id="SM00174">
    <property type="entry name" value="RHO"/>
    <property type="match status" value="1"/>
</dbReference>
<proteinExistence type="inferred from homology"/>
<dbReference type="InterPro" id="IPR050209">
    <property type="entry name" value="Rab_GTPases_membrane_traffic"/>
</dbReference>
<dbReference type="SUPFAM" id="SSF52540">
    <property type="entry name" value="P-loop containing nucleoside triphosphate hydrolases"/>
    <property type="match status" value="1"/>
</dbReference>
<comment type="similarity">
    <text evidence="1">Belongs to the small GTPase superfamily. Rab family.</text>
</comment>
<keyword evidence="11" id="KW-1185">Reference proteome</keyword>
<dbReference type="OrthoDB" id="9989112at2759"/>
<evidence type="ECO:0000313" key="10">
    <source>
        <dbReference type="Ensembl" id="ENSGMOP00000051982.1"/>
    </source>
</evidence>
<dbReference type="NCBIfam" id="TIGR00231">
    <property type="entry name" value="small_GTP"/>
    <property type="match status" value="1"/>
</dbReference>
<dbReference type="SMART" id="SM00173">
    <property type="entry name" value="RAS"/>
    <property type="match status" value="1"/>
</dbReference>
<dbReference type="OMA" id="VEEAFMM"/>
<evidence type="ECO:0000256" key="1">
    <source>
        <dbReference type="ARBA" id="ARBA00006270"/>
    </source>
</evidence>
<evidence type="ECO:0000313" key="11">
    <source>
        <dbReference type="Proteomes" id="UP000694546"/>
    </source>
</evidence>
<reference evidence="10" key="1">
    <citation type="submission" date="2025-08" db="UniProtKB">
        <authorList>
            <consortium name="Ensembl"/>
        </authorList>
    </citation>
    <scope>IDENTIFICATION</scope>
</reference>
<dbReference type="InterPro" id="IPR027417">
    <property type="entry name" value="P-loop_NTPase"/>
</dbReference>
<protein>
    <submittedName>
        <fullName evidence="10">Ras-related protein Rab-19-like</fullName>
    </submittedName>
</protein>
<organism evidence="10 11">
    <name type="scientific">Gadus morhua</name>
    <name type="common">Atlantic cod</name>
    <dbReference type="NCBI Taxonomy" id="8049"/>
    <lineage>
        <taxon>Eukaryota</taxon>
        <taxon>Metazoa</taxon>
        <taxon>Chordata</taxon>
        <taxon>Craniata</taxon>
        <taxon>Vertebrata</taxon>
        <taxon>Euteleostomi</taxon>
        <taxon>Actinopterygii</taxon>
        <taxon>Neopterygii</taxon>
        <taxon>Teleostei</taxon>
        <taxon>Neoteleostei</taxon>
        <taxon>Acanthomorphata</taxon>
        <taxon>Zeiogadaria</taxon>
        <taxon>Gadariae</taxon>
        <taxon>Gadiformes</taxon>
        <taxon>Gadoidei</taxon>
        <taxon>Gadidae</taxon>
        <taxon>Gadus</taxon>
    </lineage>
</organism>
<dbReference type="InterPro" id="IPR005225">
    <property type="entry name" value="Small_GTP-bd"/>
</dbReference>
<dbReference type="PROSITE" id="PS51421">
    <property type="entry name" value="RAS"/>
    <property type="match status" value="1"/>
</dbReference>
<evidence type="ECO:0000256" key="4">
    <source>
        <dbReference type="ARBA" id="ARBA00023134"/>
    </source>
</evidence>
<dbReference type="GO" id="GO:0003924">
    <property type="term" value="F:GTPase activity"/>
    <property type="evidence" value="ECO:0007669"/>
    <property type="project" value="InterPro"/>
</dbReference>
<dbReference type="PROSITE" id="PS51420">
    <property type="entry name" value="RHO"/>
    <property type="match status" value="1"/>
</dbReference>
<reference evidence="10" key="2">
    <citation type="submission" date="2025-09" db="UniProtKB">
        <authorList>
            <consortium name="Ensembl"/>
        </authorList>
    </citation>
    <scope>IDENTIFICATION</scope>
</reference>
<dbReference type="GeneID" id="115532120"/>
<dbReference type="Proteomes" id="UP000694546">
    <property type="component" value="Chromosome 19"/>
</dbReference>
<keyword evidence="4" id="KW-0342">GTP-binding</keyword>
<keyword evidence="3" id="KW-0547">Nucleotide-binding</keyword>
<evidence type="ECO:0000256" key="6">
    <source>
        <dbReference type="ARBA" id="ARBA00023288"/>
    </source>
</evidence>
<dbReference type="InterPro" id="IPR001806">
    <property type="entry name" value="Small_GTPase"/>
</dbReference>
<dbReference type="GeneTree" id="ENSGT00940000156717"/>
<evidence type="ECO:0000256" key="9">
    <source>
        <dbReference type="SAM" id="MobiDB-lite"/>
    </source>
</evidence>
<evidence type="ECO:0000256" key="5">
    <source>
        <dbReference type="ARBA" id="ARBA00023136"/>
    </source>
</evidence>